<reference evidence="3" key="1">
    <citation type="submission" date="2017-11" db="EMBL/GenBank/DDBJ databases">
        <title>The complete genome sequence of Sphingopyxis pomeranensis sp. nov. strain WS5A3p.</title>
        <authorList>
            <person name="Kaminski M.A."/>
        </authorList>
    </citation>
    <scope>NUCLEOTIDE SEQUENCE [LARGE SCALE GENOMIC DNA]</scope>
    <source>
        <strain evidence="3">WS5A3p</strain>
    </source>
</reference>
<feature type="domain" description="N-acetyltransferase" evidence="1">
    <location>
        <begin position="6"/>
        <end position="169"/>
    </location>
</feature>
<name>A0A2S8B7X7_9SPHN</name>
<dbReference type="SUPFAM" id="SSF55729">
    <property type="entry name" value="Acyl-CoA N-acyltransferases (Nat)"/>
    <property type="match status" value="1"/>
</dbReference>
<gene>
    <name evidence="2" type="ORF">CVO77_07680</name>
</gene>
<proteinExistence type="predicted"/>
<evidence type="ECO:0000259" key="1">
    <source>
        <dbReference type="PROSITE" id="PS51186"/>
    </source>
</evidence>
<dbReference type="RefSeq" id="WP_105998613.1">
    <property type="nucleotide sequence ID" value="NZ_CM009578.1"/>
</dbReference>
<dbReference type="AlphaFoldDB" id="A0A2S8B7X7"/>
<dbReference type="PANTHER" id="PTHR43072">
    <property type="entry name" value="N-ACETYLTRANSFERASE"/>
    <property type="match status" value="1"/>
</dbReference>
<dbReference type="PROSITE" id="PS51186">
    <property type="entry name" value="GNAT"/>
    <property type="match status" value="1"/>
</dbReference>
<organism evidence="2 3">
    <name type="scientific">Sphingopyxis lindanitolerans</name>
    <dbReference type="NCBI Taxonomy" id="2054227"/>
    <lineage>
        <taxon>Bacteria</taxon>
        <taxon>Pseudomonadati</taxon>
        <taxon>Pseudomonadota</taxon>
        <taxon>Alphaproteobacteria</taxon>
        <taxon>Sphingomonadales</taxon>
        <taxon>Sphingomonadaceae</taxon>
        <taxon>Sphingopyxis</taxon>
    </lineage>
</organism>
<dbReference type="PANTHER" id="PTHR43072:SF8">
    <property type="entry name" value="ACYLTRANSFERASE FABY-RELATED"/>
    <property type="match status" value="1"/>
</dbReference>
<dbReference type="Proteomes" id="UP000238954">
    <property type="component" value="Chromosome"/>
</dbReference>
<accession>A0A2S8B7X7</accession>
<dbReference type="Pfam" id="PF13420">
    <property type="entry name" value="Acetyltransf_4"/>
    <property type="match status" value="1"/>
</dbReference>
<keyword evidence="3" id="KW-1185">Reference proteome</keyword>
<dbReference type="CDD" id="cd04301">
    <property type="entry name" value="NAT_SF"/>
    <property type="match status" value="1"/>
</dbReference>
<dbReference type="Gene3D" id="3.40.630.30">
    <property type="match status" value="1"/>
</dbReference>
<evidence type="ECO:0000313" key="2">
    <source>
        <dbReference type="EMBL" id="PQM28359.1"/>
    </source>
</evidence>
<dbReference type="OrthoDB" id="5459937at2"/>
<comment type="caution">
    <text evidence="2">The sequence shown here is derived from an EMBL/GenBank/DDBJ whole genome shotgun (WGS) entry which is preliminary data.</text>
</comment>
<evidence type="ECO:0000313" key="3">
    <source>
        <dbReference type="Proteomes" id="UP000238954"/>
    </source>
</evidence>
<dbReference type="InterPro" id="IPR016181">
    <property type="entry name" value="Acyl_CoA_acyltransferase"/>
</dbReference>
<dbReference type="EMBL" id="PHFW01000002">
    <property type="protein sequence ID" value="PQM28359.1"/>
    <property type="molecule type" value="Genomic_DNA"/>
</dbReference>
<protein>
    <submittedName>
        <fullName evidence="2">GNAT family N-acetyltransferase</fullName>
    </submittedName>
</protein>
<keyword evidence="2" id="KW-0808">Transferase</keyword>
<sequence>MHAAVPFIESATPDDARPIAVIYAHHVAHGTATYDIEARSVLATAGLISEHRAKGWPFLVARGADGSLAGYAYASQFRPRAAYAWACEDSIYIDPTWQGRGIGRALLEALLVAAEAAGFRTMVAVIGGAEPASIALHARYGFAHAGRLDATGWKHGRWLDTVYMQRALGAGAASPPAE</sequence>
<dbReference type="GO" id="GO:0016747">
    <property type="term" value="F:acyltransferase activity, transferring groups other than amino-acyl groups"/>
    <property type="evidence" value="ECO:0007669"/>
    <property type="project" value="InterPro"/>
</dbReference>
<dbReference type="InterPro" id="IPR000182">
    <property type="entry name" value="GNAT_dom"/>
</dbReference>